<dbReference type="eggNOG" id="KOG3386">
    <property type="taxonomic scope" value="Eukaryota"/>
</dbReference>
<sequence>MDGLDMGMTMPTAVASSITPSGMVQATSTAAETVATALGTMSMGGGNGCKLSMLLNWHTIDACFLSSIFHIRSSFTFFLACLGAFTLVVSLEFVRRIQRQFDQYLQKRNNFFRTKQYVLPAEMEEKLLDPGDDHGFKDEPKQKAMVVILDQLLRGLIHVVQFSISYCIMLLFMYSNGFIIISILVGALVGFALFTRDTLYPSRDFVQLDGADKSCC</sequence>
<dbReference type="OrthoDB" id="161814at2759"/>
<name>K1WJ59_MARBU</name>
<keyword evidence="6" id="KW-0406">Ion transport</keyword>
<accession>K1WJ59</accession>
<feature type="transmembrane region" description="Helical" evidence="6">
    <location>
        <begin position="75"/>
        <end position="94"/>
    </location>
</feature>
<dbReference type="GeneID" id="18765478"/>
<dbReference type="RefSeq" id="XP_007297432.1">
    <property type="nucleotide sequence ID" value="XM_007297370.1"/>
</dbReference>
<dbReference type="STRING" id="1072389.K1WJ59"/>
<proteinExistence type="inferred from homology"/>
<evidence type="ECO:0000256" key="1">
    <source>
        <dbReference type="ARBA" id="ARBA00004141"/>
    </source>
</evidence>
<evidence type="ECO:0000313" key="8">
    <source>
        <dbReference type="Proteomes" id="UP000006753"/>
    </source>
</evidence>
<protein>
    <recommendedName>
        <fullName evidence="6">Copper transport protein</fullName>
    </recommendedName>
</protein>
<keyword evidence="4 6" id="KW-1133">Transmembrane helix</keyword>
<keyword evidence="3 6" id="KW-0812">Transmembrane</keyword>
<keyword evidence="6" id="KW-0186">Copper</keyword>
<evidence type="ECO:0000256" key="5">
    <source>
        <dbReference type="ARBA" id="ARBA00023136"/>
    </source>
</evidence>
<dbReference type="OMA" id="MGSANAC"/>
<evidence type="ECO:0000256" key="3">
    <source>
        <dbReference type="ARBA" id="ARBA00022692"/>
    </source>
</evidence>
<dbReference type="InterPro" id="IPR007274">
    <property type="entry name" value="Cop_transporter"/>
</dbReference>
<evidence type="ECO:0000313" key="7">
    <source>
        <dbReference type="EMBL" id="EKD12222.1"/>
    </source>
</evidence>
<evidence type="ECO:0000256" key="4">
    <source>
        <dbReference type="ARBA" id="ARBA00022989"/>
    </source>
</evidence>
<dbReference type="AlphaFoldDB" id="K1WJ59"/>
<dbReference type="PANTHER" id="PTHR12483">
    <property type="entry name" value="SOLUTE CARRIER FAMILY 31 COPPER TRANSPORTERS"/>
    <property type="match status" value="1"/>
</dbReference>
<dbReference type="GO" id="GO:0005375">
    <property type="term" value="F:copper ion transmembrane transporter activity"/>
    <property type="evidence" value="ECO:0007669"/>
    <property type="project" value="UniProtKB-UniRule"/>
</dbReference>
<feature type="transmembrane region" description="Helical" evidence="6">
    <location>
        <begin position="178"/>
        <end position="195"/>
    </location>
</feature>
<dbReference type="InParanoid" id="K1WJ59"/>
<evidence type="ECO:0000256" key="6">
    <source>
        <dbReference type="RuleBase" id="RU367022"/>
    </source>
</evidence>
<comment type="subcellular location">
    <subcellularLocation>
        <location evidence="1 6">Membrane</location>
        <topology evidence="1 6">Multi-pass membrane protein</topology>
    </subcellularLocation>
</comment>
<dbReference type="KEGG" id="mbe:MBM_09543"/>
<gene>
    <name evidence="7" type="ORF">MBM_09543</name>
</gene>
<dbReference type="EMBL" id="JH921460">
    <property type="protein sequence ID" value="EKD12222.1"/>
    <property type="molecule type" value="Genomic_DNA"/>
</dbReference>
<dbReference type="HOGENOM" id="CLU_079690_0_1_1"/>
<keyword evidence="8" id="KW-1185">Reference proteome</keyword>
<feature type="transmembrane region" description="Helical" evidence="6">
    <location>
        <begin position="152"/>
        <end position="172"/>
    </location>
</feature>
<dbReference type="GO" id="GO:0016020">
    <property type="term" value="C:membrane"/>
    <property type="evidence" value="ECO:0007669"/>
    <property type="project" value="UniProtKB-SubCell"/>
</dbReference>
<organism evidence="7 8">
    <name type="scientific">Marssonina brunnea f. sp. multigermtubi (strain MB_m1)</name>
    <name type="common">Marssonina leaf spot fungus</name>
    <dbReference type="NCBI Taxonomy" id="1072389"/>
    <lineage>
        <taxon>Eukaryota</taxon>
        <taxon>Fungi</taxon>
        <taxon>Dikarya</taxon>
        <taxon>Ascomycota</taxon>
        <taxon>Pezizomycotina</taxon>
        <taxon>Leotiomycetes</taxon>
        <taxon>Helotiales</taxon>
        <taxon>Drepanopezizaceae</taxon>
        <taxon>Drepanopeziza</taxon>
    </lineage>
</organism>
<keyword evidence="6" id="KW-0187">Copper transport</keyword>
<dbReference type="PANTHER" id="PTHR12483:SF73">
    <property type="entry name" value="COPPER TRANSPORT PROTEIN CTR3"/>
    <property type="match status" value="1"/>
</dbReference>
<keyword evidence="6" id="KW-0813">Transport</keyword>
<comment type="similarity">
    <text evidence="2 6">Belongs to the copper transporter (Ctr) (TC 1.A.56) family. SLC31A subfamily.</text>
</comment>
<dbReference type="Pfam" id="PF04145">
    <property type="entry name" value="Ctr"/>
    <property type="match status" value="1"/>
</dbReference>
<evidence type="ECO:0000256" key="2">
    <source>
        <dbReference type="ARBA" id="ARBA00006921"/>
    </source>
</evidence>
<dbReference type="Proteomes" id="UP000006753">
    <property type="component" value="Unassembled WGS sequence"/>
</dbReference>
<reference evidence="7 8" key="1">
    <citation type="journal article" date="2012" name="BMC Genomics">
        <title>Sequencing the genome of Marssonina brunnea reveals fungus-poplar co-evolution.</title>
        <authorList>
            <person name="Zhu S."/>
            <person name="Cao Y.-Z."/>
            <person name="Jiang C."/>
            <person name="Tan B.-Y."/>
            <person name="Wang Z."/>
            <person name="Feng S."/>
            <person name="Zhang L."/>
            <person name="Su X.-H."/>
            <person name="Brejova B."/>
            <person name="Vinar T."/>
            <person name="Xu M."/>
            <person name="Wang M.-X."/>
            <person name="Zhang S.-G."/>
            <person name="Huang M.-R."/>
            <person name="Wu R."/>
            <person name="Zhou Y."/>
        </authorList>
    </citation>
    <scope>NUCLEOTIDE SEQUENCE [LARGE SCALE GENOMIC DNA]</scope>
    <source>
        <strain evidence="7 8">MB_m1</strain>
    </source>
</reference>
<keyword evidence="5 6" id="KW-0472">Membrane</keyword>